<dbReference type="AlphaFoldDB" id="A0AAE1J4E3"/>
<dbReference type="EMBL" id="JAWXYG010000009">
    <property type="protein sequence ID" value="KAK4263601.1"/>
    <property type="molecule type" value="Genomic_DNA"/>
</dbReference>
<organism evidence="1 2">
    <name type="scientific">Acacia crassicarpa</name>
    <name type="common">northern wattle</name>
    <dbReference type="NCBI Taxonomy" id="499986"/>
    <lineage>
        <taxon>Eukaryota</taxon>
        <taxon>Viridiplantae</taxon>
        <taxon>Streptophyta</taxon>
        <taxon>Embryophyta</taxon>
        <taxon>Tracheophyta</taxon>
        <taxon>Spermatophyta</taxon>
        <taxon>Magnoliopsida</taxon>
        <taxon>eudicotyledons</taxon>
        <taxon>Gunneridae</taxon>
        <taxon>Pentapetalae</taxon>
        <taxon>rosids</taxon>
        <taxon>fabids</taxon>
        <taxon>Fabales</taxon>
        <taxon>Fabaceae</taxon>
        <taxon>Caesalpinioideae</taxon>
        <taxon>mimosoid clade</taxon>
        <taxon>Acacieae</taxon>
        <taxon>Acacia</taxon>
    </lineage>
</organism>
<evidence type="ECO:0000313" key="2">
    <source>
        <dbReference type="Proteomes" id="UP001293593"/>
    </source>
</evidence>
<dbReference type="Proteomes" id="UP001293593">
    <property type="component" value="Unassembled WGS sequence"/>
</dbReference>
<sequence length="95" mass="10773">METKMQSAKIMKLRRRYGFQNDLYVEPMGLSGGLAVCWNDSISLSVLFKSKNLIHVVLESAGLKVPKVVTFVYVPPKEMERRAVWNTLRSLASNV</sequence>
<comment type="caution">
    <text evidence="1">The sequence shown here is derived from an EMBL/GenBank/DDBJ whole genome shotgun (WGS) entry which is preliminary data.</text>
</comment>
<evidence type="ECO:0000313" key="1">
    <source>
        <dbReference type="EMBL" id="KAK4263601.1"/>
    </source>
</evidence>
<accession>A0AAE1J4E3</accession>
<gene>
    <name evidence="1" type="ORF">QN277_028990</name>
</gene>
<reference evidence="1" key="1">
    <citation type="submission" date="2023-10" db="EMBL/GenBank/DDBJ databases">
        <title>Chromosome-level genome of the transformable northern wattle, Acacia crassicarpa.</title>
        <authorList>
            <person name="Massaro I."/>
            <person name="Sinha N.R."/>
            <person name="Poethig S."/>
            <person name="Leichty A.R."/>
        </authorList>
    </citation>
    <scope>NUCLEOTIDE SEQUENCE</scope>
    <source>
        <strain evidence="1">Acra3RX</strain>
        <tissue evidence="1">Leaf</tissue>
    </source>
</reference>
<keyword evidence="2" id="KW-1185">Reference proteome</keyword>
<protein>
    <submittedName>
        <fullName evidence="1">Uncharacterized protein</fullName>
    </submittedName>
</protein>
<proteinExistence type="predicted"/>
<name>A0AAE1J4E3_9FABA</name>